<dbReference type="PhylomeDB" id="A0A0G4FLS8"/>
<feature type="compositionally biased region" description="Basic and acidic residues" evidence="1">
    <location>
        <begin position="135"/>
        <end position="147"/>
    </location>
</feature>
<dbReference type="VEuPathDB" id="CryptoDB:Vbra_21467"/>
<organism evidence="2 3">
    <name type="scientific">Vitrella brassicaformis (strain CCMP3155)</name>
    <dbReference type="NCBI Taxonomy" id="1169540"/>
    <lineage>
        <taxon>Eukaryota</taxon>
        <taxon>Sar</taxon>
        <taxon>Alveolata</taxon>
        <taxon>Colpodellida</taxon>
        <taxon>Vitrellaceae</taxon>
        <taxon>Vitrella</taxon>
    </lineage>
</organism>
<dbReference type="AlphaFoldDB" id="A0A0G4FLS8"/>
<reference evidence="2 3" key="1">
    <citation type="submission" date="2014-11" db="EMBL/GenBank/DDBJ databases">
        <authorList>
            <person name="Zhu J."/>
            <person name="Qi W."/>
            <person name="Song R."/>
        </authorList>
    </citation>
    <scope>NUCLEOTIDE SEQUENCE [LARGE SCALE GENOMIC DNA]</scope>
</reference>
<evidence type="ECO:0000256" key="1">
    <source>
        <dbReference type="SAM" id="MobiDB-lite"/>
    </source>
</evidence>
<proteinExistence type="predicted"/>
<sequence length="236" mass="26380">MRRFIEAHRVRAVLAVREPRLRSARKKLTPLLYMLENAGNIISWQQVLIYAYVCGRVKEVPVKVGEDVAGAVDKAAFDRRPKSMRQLSLFSHHLKPTNHMLLTPKKLPGGGVGETKDRLGRDFVTVYAAPIPGANHRDPQQLDDQNRPHLSPSHPFSGIRPLVGPCLLPFEENDPPVEVGGDDFLGIQSAVVHRVQQHSRFREILTSPHNRTSVGFARTHALIIRIRQCLSGAHSA</sequence>
<dbReference type="Proteomes" id="UP000041254">
    <property type="component" value="Unassembled WGS sequence"/>
</dbReference>
<name>A0A0G4FLS8_VITBC</name>
<evidence type="ECO:0000313" key="3">
    <source>
        <dbReference type="Proteomes" id="UP000041254"/>
    </source>
</evidence>
<dbReference type="InParanoid" id="A0A0G4FLS8"/>
<gene>
    <name evidence="2" type="ORF">Vbra_21467</name>
</gene>
<accession>A0A0G4FLS8</accession>
<dbReference type="EMBL" id="CDMY01000457">
    <property type="protein sequence ID" value="CEM14739.1"/>
    <property type="molecule type" value="Genomic_DNA"/>
</dbReference>
<feature type="region of interest" description="Disordered" evidence="1">
    <location>
        <begin position="131"/>
        <end position="155"/>
    </location>
</feature>
<keyword evidence="3" id="KW-1185">Reference proteome</keyword>
<protein>
    <submittedName>
        <fullName evidence="2">Uncharacterized protein</fullName>
    </submittedName>
</protein>
<evidence type="ECO:0000313" key="2">
    <source>
        <dbReference type="EMBL" id="CEM14739.1"/>
    </source>
</evidence>